<accession>A0AAV6FUQ9</accession>
<evidence type="ECO:0000256" key="1">
    <source>
        <dbReference type="SAM" id="MobiDB-lite"/>
    </source>
</evidence>
<dbReference type="Proteomes" id="UP000823561">
    <property type="component" value="Chromosome 18"/>
</dbReference>
<dbReference type="AlphaFoldDB" id="A0AAV6FUQ9"/>
<gene>
    <name evidence="2" type="ORF">AALO_G00233550</name>
</gene>
<protein>
    <submittedName>
        <fullName evidence="2">Uncharacterized protein</fullName>
    </submittedName>
</protein>
<proteinExistence type="predicted"/>
<organism evidence="2 3">
    <name type="scientific">Alosa alosa</name>
    <name type="common">allis shad</name>
    <dbReference type="NCBI Taxonomy" id="278164"/>
    <lineage>
        <taxon>Eukaryota</taxon>
        <taxon>Metazoa</taxon>
        <taxon>Chordata</taxon>
        <taxon>Craniata</taxon>
        <taxon>Vertebrata</taxon>
        <taxon>Euteleostomi</taxon>
        <taxon>Actinopterygii</taxon>
        <taxon>Neopterygii</taxon>
        <taxon>Teleostei</taxon>
        <taxon>Clupei</taxon>
        <taxon>Clupeiformes</taxon>
        <taxon>Clupeoidei</taxon>
        <taxon>Clupeidae</taxon>
        <taxon>Alosa</taxon>
    </lineage>
</organism>
<feature type="region of interest" description="Disordered" evidence="1">
    <location>
        <begin position="30"/>
        <end position="101"/>
    </location>
</feature>
<dbReference type="EMBL" id="JADWDJ010000018">
    <property type="protein sequence ID" value="KAG5266563.1"/>
    <property type="molecule type" value="Genomic_DNA"/>
</dbReference>
<evidence type="ECO:0000313" key="3">
    <source>
        <dbReference type="Proteomes" id="UP000823561"/>
    </source>
</evidence>
<comment type="caution">
    <text evidence="2">The sequence shown here is derived from an EMBL/GenBank/DDBJ whole genome shotgun (WGS) entry which is preliminary data.</text>
</comment>
<keyword evidence="3" id="KW-1185">Reference proteome</keyword>
<sequence>MAHPRPDGSFRLQGMLGDYLSHGGPVGMGMVQPSYSAPPHSAQMRHGPPMHSYIPGHPHHPAMLMHGGPPHPVMPMSAPSPRVPHPGDPTMGGPVMDIHAQ</sequence>
<reference evidence="2" key="1">
    <citation type="submission" date="2020-10" db="EMBL/GenBank/DDBJ databases">
        <title>Chromosome-scale genome assembly of the Allis shad, Alosa alosa.</title>
        <authorList>
            <person name="Margot Z."/>
            <person name="Christophe K."/>
            <person name="Cabau C."/>
            <person name="Louis A."/>
            <person name="Berthelot C."/>
            <person name="Parey E."/>
            <person name="Roest Crollius H."/>
            <person name="Montfort J."/>
            <person name="Robinson-Rechavi M."/>
            <person name="Bucao C."/>
            <person name="Bouchez O."/>
            <person name="Gislard M."/>
            <person name="Lluch J."/>
            <person name="Milhes M."/>
            <person name="Lampietro C."/>
            <person name="Lopez Roques C."/>
            <person name="Donnadieu C."/>
            <person name="Braasch I."/>
            <person name="Desvignes T."/>
            <person name="Postlethwait J."/>
            <person name="Bobe J."/>
            <person name="Guiguen Y."/>
        </authorList>
    </citation>
    <scope>NUCLEOTIDE SEQUENCE</scope>
    <source>
        <strain evidence="2">M-15738</strain>
        <tissue evidence="2">Blood</tissue>
    </source>
</reference>
<name>A0AAV6FUQ9_9TELE</name>
<evidence type="ECO:0000313" key="2">
    <source>
        <dbReference type="EMBL" id="KAG5266563.1"/>
    </source>
</evidence>